<gene>
    <name evidence="2" type="ORF">PG991_011508</name>
</gene>
<evidence type="ECO:0000313" key="2">
    <source>
        <dbReference type="EMBL" id="KAK8008957.1"/>
    </source>
</evidence>
<dbReference type="EMBL" id="JAQQWI010000016">
    <property type="protein sequence ID" value="KAK8008957.1"/>
    <property type="molecule type" value="Genomic_DNA"/>
</dbReference>
<organism evidence="2 3">
    <name type="scientific">Apiospora marii</name>
    <dbReference type="NCBI Taxonomy" id="335849"/>
    <lineage>
        <taxon>Eukaryota</taxon>
        <taxon>Fungi</taxon>
        <taxon>Dikarya</taxon>
        <taxon>Ascomycota</taxon>
        <taxon>Pezizomycotina</taxon>
        <taxon>Sordariomycetes</taxon>
        <taxon>Xylariomycetidae</taxon>
        <taxon>Amphisphaeriales</taxon>
        <taxon>Apiosporaceae</taxon>
        <taxon>Apiospora</taxon>
    </lineage>
</organism>
<feature type="compositionally biased region" description="Polar residues" evidence="1">
    <location>
        <begin position="290"/>
        <end position="308"/>
    </location>
</feature>
<keyword evidence="3" id="KW-1185">Reference proteome</keyword>
<dbReference type="Proteomes" id="UP001396898">
    <property type="component" value="Unassembled WGS sequence"/>
</dbReference>
<comment type="caution">
    <text evidence="2">The sequence shown here is derived from an EMBL/GenBank/DDBJ whole genome shotgun (WGS) entry which is preliminary data.</text>
</comment>
<name>A0ABR1RFI1_9PEZI</name>
<sequence length="558" mass="62567">MDTLRKSSSISHSSKLCIASFRRCIQQLTKEDDTKGSILTSLTSEESRFILWASNIVVFGDVQDSLDYHLRNVPDITELFLTQLATIDARLQQRRSLLGNDRYDANTKSLEVSELDATNKAQPDDDVDTEYDYKGTLDVDSEVEDANEIMESIHSSIGWLHRLANLFRKASSSHRLHDTDTAEEFRLTDENALQSEHMMRWHCLATEHESPCYFESPGLLKDHFLEQHKDKLTTDEMDLLCTTSGHPINPLLSSCPFCDSHGGEQADHVAQHLRRLALRSLPWPDDAESGSISRESYDDTGSSKSTRQTLRAMEDELPILDEFFDQGEAEPNRLNTIGLSVLSQENYQKPDKEVDTETVDGLHFMEEGYNPTQDHILRNFMDFNNIQPTNNVAASNTSSGTSTELVLTRRNTDNNKVHIDVVPYDTNENVGFLKDRLRRMFGFTDKASLVFLVPNESSQYLEARDLPDEEYIGSFFPNGGAAELGLGGKDQKQGTGGYNVEHNKATDTAKQRNIIAVENLATATSRGGIQRCEAEDGSRQVSLITNSTSGAVFNGIYD</sequence>
<feature type="region of interest" description="Disordered" evidence="1">
    <location>
        <begin position="284"/>
        <end position="308"/>
    </location>
</feature>
<accession>A0ABR1RFI1</accession>
<evidence type="ECO:0000313" key="3">
    <source>
        <dbReference type="Proteomes" id="UP001396898"/>
    </source>
</evidence>
<reference evidence="2 3" key="1">
    <citation type="submission" date="2023-01" db="EMBL/GenBank/DDBJ databases">
        <title>Analysis of 21 Apiospora genomes using comparative genomics revels a genus with tremendous synthesis potential of carbohydrate active enzymes and secondary metabolites.</title>
        <authorList>
            <person name="Sorensen T."/>
        </authorList>
    </citation>
    <scope>NUCLEOTIDE SEQUENCE [LARGE SCALE GENOMIC DNA]</scope>
    <source>
        <strain evidence="2 3">CBS 20057</strain>
    </source>
</reference>
<protein>
    <submittedName>
        <fullName evidence="2">Uncharacterized protein</fullName>
    </submittedName>
</protein>
<proteinExistence type="predicted"/>
<evidence type="ECO:0000256" key="1">
    <source>
        <dbReference type="SAM" id="MobiDB-lite"/>
    </source>
</evidence>